<proteinExistence type="predicted"/>
<gene>
    <name evidence="1" type="ORF">ASZ90_007125</name>
</gene>
<comment type="caution">
    <text evidence="1">The sequence shown here is derived from an EMBL/GenBank/DDBJ whole genome shotgun (WGS) entry which is preliminary data.</text>
</comment>
<organism evidence="1">
    <name type="scientific">hydrocarbon metagenome</name>
    <dbReference type="NCBI Taxonomy" id="938273"/>
    <lineage>
        <taxon>unclassified sequences</taxon>
        <taxon>metagenomes</taxon>
        <taxon>ecological metagenomes</taxon>
    </lineage>
</organism>
<protein>
    <submittedName>
        <fullName evidence="1">Uncharacterized protein</fullName>
    </submittedName>
</protein>
<name>A0A0W8FQ90_9ZZZZ</name>
<accession>A0A0W8FQ90</accession>
<evidence type="ECO:0000313" key="1">
    <source>
        <dbReference type="EMBL" id="KUG23093.1"/>
    </source>
</evidence>
<dbReference type="AlphaFoldDB" id="A0A0W8FQ90"/>
<dbReference type="PROSITE" id="PS51257">
    <property type="entry name" value="PROKAR_LIPOPROTEIN"/>
    <property type="match status" value="1"/>
</dbReference>
<reference evidence="1" key="1">
    <citation type="journal article" date="2015" name="Proc. Natl. Acad. Sci. U.S.A.">
        <title>Networks of energetic and metabolic interactions define dynamics in microbial communities.</title>
        <authorList>
            <person name="Embree M."/>
            <person name="Liu J.K."/>
            <person name="Al-Bassam M.M."/>
            <person name="Zengler K."/>
        </authorList>
    </citation>
    <scope>NUCLEOTIDE SEQUENCE</scope>
</reference>
<dbReference type="EMBL" id="LNQE01000921">
    <property type="protein sequence ID" value="KUG23093.1"/>
    <property type="molecule type" value="Genomic_DNA"/>
</dbReference>
<sequence length="48" mass="4843">MRFRSLANFIGTACPGAGGCVAIACIDCAEGVMSPAGGGRGRNCFVYN</sequence>